<feature type="region of interest" description="Disordered" evidence="1">
    <location>
        <begin position="799"/>
        <end position="872"/>
    </location>
</feature>
<dbReference type="Proteomes" id="UP001157974">
    <property type="component" value="Unassembled WGS sequence"/>
</dbReference>
<feature type="region of interest" description="Disordered" evidence="1">
    <location>
        <begin position="638"/>
        <end position="658"/>
    </location>
</feature>
<dbReference type="Pfam" id="PF23588">
    <property type="entry name" value="HTH_CHD1_Hrp3"/>
    <property type="match status" value="1"/>
</dbReference>
<sequence length="1049" mass="118408">MSTMRVLPMGSKREGVVEKRGGSGKLVAPENYAFAKLQGAVFETKEKACEQRFDFYMTSDRLVLGRSSASTDDPLDVIDDGVDMGAGDSSKLSRKHASIYFSSKTSNFELQCEGRNGLTITQNGITSVMKPETPACTLRSRALIQMGECMFCFLLPVIPPSPEEPRDWIKADHKSLHTLLLRFGYGRWDKVKSCSTRLEDKLDEELIYFARKMVAKCCIYAKAGIEKKTLREILKEDLPDYLSSEERAQLVEADLKEAGSSAQEGERRKFLRWARKFRLLQNLREAVKHSSMGRVKKGQLLINTPPPASWWTSEDDYTLAVGIYRHGYGSFESVRTDPKLSFYDRVVPPLEPGARSSKADSTGARGESEDDEEDDVPDEEEERGIDQKNADLEKAGSQENNAGDAPLTSAKAIPEGHIKAEQVEPIIVIDEGSTADGSRDAPEKTAAVKSENAPLDSGNELKREGDAETDRTKQEVELNKREEKHVDPGQKNEKAIGSTTKLHLPNPELLLRRLKSIINACMREIDRDQRELTKVKENEARARQREEARLDAAAAKDKRDAERVREREERRVNRMQAFSKKDAAEFARSIVDLGITYKSGNKVDWEWFRDRVESFRHKYSETLDDALTTMIKECHKLQEMRDRDKDDMSDEEDDLKSSQESGLFVHSLERAERVLERLDFFKYLRVQVLQYPNLPQTLRGVKRQKELPDWWRSAHDRALLLGVNKHGLNNWEAIAKDTELGFEGARSAYMRKHAEQTLNEQKLAFPKTGACLRRVRKIIEHFRTRVETSKVIEELPVEAVSTGERKSAEAKPAREAKDTNADRSSGPPKGSGIAEPKKGDLKTGNETKDVIADVDSEPALKKRKGSAPRSEGKPFRVSNILTVFSFGSLDVEDLETDEDGLVAPIGFRSQRVVRGLPFEFEVLKSEDGRDIDYVVRAPGTKPVFETRSNSPLDSWTKMAVKAFSDPESNPFTDGKAAFGLREPEVQEELRRLVNLRKKPDENPPDVETGVFVSLRWPRGRIKPASSPAVLATANFRILLRLAARDWEHP</sequence>
<feature type="region of interest" description="Disordered" evidence="1">
    <location>
        <begin position="345"/>
        <end position="409"/>
    </location>
</feature>
<feature type="region of interest" description="Disordered" evidence="1">
    <location>
        <begin position="542"/>
        <end position="565"/>
    </location>
</feature>
<proteinExistence type="predicted"/>
<feature type="compositionally biased region" description="Acidic residues" evidence="1">
    <location>
        <begin position="368"/>
        <end position="383"/>
    </location>
</feature>
<keyword evidence="4" id="KW-1185">Reference proteome</keyword>
<feature type="compositionally biased region" description="Basic and acidic residues" evidence="1">
    <location>
        <begin position="459"/>
        <end position="494"/>
    </location>
</feature>
<feature type="compositionally biased region" description="Basic and acidic residues" evidence="1">
    <location>
        <begin position="835"/>
        <end position="851"/>
    </location>
</feature>
<feature type="domain" description="FHA" evidence="2">
    <location>
        <begin position="62"/>
        <end position="125"/>
    </location>
</feature>
<dbReference type="PANTHER" id="PTHR46850:SF1">
    <property type="entry name" value="CHROMODOMAIN-HELICASE-DNA-BINDING PROTEIN 9"/>
    <property type="match status" value="1"/>
</dbReference>
<dbReference type="EMBL" id="JAMWBK010000003">
    <property type="protein sequence ID" value="KAJ8906974.1"/>
    <property type="molecule type" value="Genomic_DNA"/>
</dbReference>
<name>A0AAV8UWS3_9RHOD</name>
<dbReference type="InterPro" id="IPR000253">
    <property type="entry name" value="FHA_dom"/>
</dbReference>
<comment type="caution">
    <text evidence="3">The sequence shown here is derived from an EMBL/GenBank/DDBJ whole genome shotgun (WGS) entry which is preliminary data.</text>
</comment>
<feature type="compositionally biased region" description="Basic and acidic residues" evidence="1">
    <location>
        <begin position="384"/>
        <end position="396"/>
    </location>
</feature>
<dbReference type="CDD" id="cd22701">
    <property type="entry name" value="FHA_FKH1-like"/>
    <property type="match status" value="1"/>
</dbReference>
<feature type="region of interest" description="Disordered" evidence="1">
    <location>
        <begin position="432"/>
        <end position="500"/>
    </location>
</feature>
<organism evidence="3 4">
    <name type="scientific">Rhodosorus marinus</name>
    <dbReference type="NCBI Taxonomy" id="101924"/>
    <lineage>
        <taxon>Eukaryota</taxon>
        <taxon>Rhodophyta</taxon>
        <taxon>Stylonematophyceae</taxon>
        <taxon>Stylonematales</taxon>
        <taxon>Stylonemataceae</taxon>
        <taxon>Rhodosorus</taxon>
    </lineage>
</organism>
<dbReference type="InterPro" id="IPR008984">
    <property type="entry name" value="SMAD_FHA_dom_sf"/>
</dbReference>
<dbReference type="Gene3D" id="1.10.10.60">
    <property type="entry name" value="Homeodomain-like"/>
    <property type="match status" value="2"/>
</dbReference>
<evidence type="ECO:0000313" key="3">
    <source>
        <dbReference type="EMBL" id="KAJ8906974.1"/>
    </source>
</evidence>
<gene>
    <name evidence="3" type="ORF">NDN08_003457</name>
</gene>
<dbReference type="InterPro" id="IPR051493">
    <property type="entry name" value="CHD"/>
</dbReference>
<dbReference type="PROSITE" id="PS50006">
    <property type="entry name" value="FHA_DOMAIN"/>
    <property type="match status" value="1"/>
</dbReference>
<evidence type="ECO:0000313" key="4">
    <source>
        <dbReference type="Proteomes" id="UP001157974"/>
    </source>
</evidence>
<reference evidence="3 4" key="1">
    <citation type="journal article" date="2023" name="Nat. Commun.">
        <title>Origin of minicircular mitochondrial genomes in red algae.</title>
        <authorList>
            <person name="Lee Y."/>
            <person name="Cho C.H."/>
            <person name="Lee Y.M."/>
            <person name="Park S.I."/>
            <person name="Yang J.H."/>
            <person name="West J.A."/>
            <person name="Bhattacharya D."/>
            <person name="Yoon H.S."/>
        </authorList>
    </citation>
    <scope>NUCLEOTIDE SEQUENCE [LARGE SCALE GENOMIC DNA]</scope>
    <source>
        <strain evidence="3 4">CCMP1338</strain>
        <tissue evidence="3">Whole cell</tissue>
    </source>
</reference>
<protein>
    <recommendedName>
        <fullName evidence="2">FHA domain-containing protein</fullName>
    </recommendedName>
</protein>
<dbReference type="Gene3D" id="3.30.160.360">
    <property type="match status" value="1"/>
</dbReference>
<dbReference type="InterPro" id="IPR056302">
    <property type="entry name" value="CHD1-2/Hrp3_HTH"/>
</dbReference>
<feature type="compositionally biased region" description="Basic and acidic residues" evidence="1">
    <location>
        <begin position="803"/>
        <end position="821"/>
    </location>
</feature>
<evidence type="ECO:0000259" key="2">
    <source>
        <dbReference type="PROSITE" id="PS50006"/>
    </source>
</evidence>
<dbReference type="SUPFAM" id="SSF49879">
    <property type="entry name" value="SMAD/FHA domain"/>
    <property type="match status" value="1"/>
</dbReference>
<dbReference type="PANTHER" id="PTHR46850">
    <property type="entry name" value="CHROMODOMAIN-HELICASE-DNA-BINDING PROTEIN 9"/>
    <property type="match status" value="1"/>
</dbReference>
<dbReference type="AlphaFoldDB" id="A0AAV8UWS3"/>
<accession>A0AAV8UWS3</accession>
<evidence type="ECO:0000256" key="1">
    <source>
        <dbReference type="SAM" id="MobiDB-lite"/>
    </source>
</evidence>